<evidence type="ECO:0000313" key="1">
    <source>
        <dbReference type="EMBL" id="KAK0428391.1"/>
    </source>
</evidence>
<accession>A0AA39IQ33</accession>
<comment type="caution">
    <text evidence="1">The sequence shown here is derived from an EMBL/GenBank/DDBJ whole genome shotgun (WGS) entry which is preliminary data.</text>
</comment>
<organism evidence="1 2">
    <name type="scientific">Steinernema hermaphroditum</name>
    <dbReference type="NCBI Taxonomy" id="289476"/>
    <lineage>
        <taxon>Eukaryota</taxon>
        <taxon>Metazoa</taxon>
        <taxon>Ecdysozoa</taxon>
        <taxon>Nematoda</taxon>
        <taxon>Chromadorea</taxon>
        <taxon>Rhabditida</taxon>
        <taxon>Tylenchina</taxon>
        <taxon>Panagrolaimomorpha</taxon>
        <taxon>Strongyloidoidea</taxon>
        <taxon>Steinernematidae</taxon>
        <taxon>Steinernema</taxon>
    </lineage>
</organism>
<dbReference type="AlphaFoldDB" id="A0AA39IQ33"/>
<keyword evidence="2" id="KW-1185">Reference proteome</keyword>
<evidence type="ECO:0000313" key="2">
    <source>
        <dbReference type="Proteomes" id="UP001175271"/>
    </source>
</evidence>
<protein>
    <submittedName>
        <fullName evidence="1">Uncharacterized protein</fullName>
    </submittedName>
</protein>
<dbReference type="Proteomes" id="UP001175271">
    <property type="component" value="Unassembled WGS sequence"/>
</dbReference>
<dbReference type="EMBL" id="JAUCMV010000001">
    <property type="protein sequence ID" value="KAK0428391.1"/>
    <property type="molecule type" value="Genomic_DNA"/>
</dbReference>
<reference evidence="1" key="1">
    <citation type="submission" date="2023-06" db="EMBL/GenBank/DDBJ databases">
        <title>Genomic analysis of the entomopathogenic nematode Steinernema hermaphroditum.</title>
        <authorList>
            <person name="Schwarz E.M."/>
            <person name="Heppert J.K."/>
            <person name="Baniya A."/>
            <person name="Schwartz H.T."/>
            <person name="Tan C.-H."/>
            <person name="Antoshechkin I."/>
            <person name="Sternberg P.W."/>
            <person name="Goodrich-Blair H."/>
            <person name="Dillman A.R."/>
        </authorList>
    </citation>
    <scope>NUCLEOTIDE SEQUENCE</scope>
    <source>
        <strain evidence="1">PS9179</strain>
        <tissue evidence="1">Whole animal</tissue>
    </source>
</reference>
<gene>
    <name evidence="1" type="ORF">QR680_010774</name>
</gene>
<name>A0AA39IQ33_9BILA</name>
<sequence>MDSVPYEFCHDVFWTLCEYRWSCKKIAKKLTGLWKSAAEEYVKNVQMVSVTIWKNVDGEWMYSFFAGGFNGKVPKTMDELLSMDRRFVRFQDLYASEVYAEERRFQTSKKELITRLFPYLNSRPMPYSTLHIDQDCGRETGLEYLELFHHLSSYYRLNFPYLGPESEAFLATQAKNNTRFGSCALYGTWPESDEMEQLIVDLLITRNITFEHCKVTIKIAQTVLRLWIAGVCCGYSYGPAGVTKDELMEIAVPAHITTREEWYAFRGNREMYITWSKPDGSYLRCDPVCADGTVRFCDMTKSIGITDLSDSEDDDELYP</sequence>
<proteinExistence type="predicted"/>